<feature type="compositionally biased region" description="Basic residues" evidence="1">
    <location>
        <begin position="34"/>
        <end position="45"/>
    </location>
</feature>
<reference evidence="3" key="1">
    <citation type="submission" date="2017-11" db="EMBL/GenBank/DDBJ databases">
        <authorList>
            <person name="Lima N.C."/>
            <person name="Parody-Merino A.M."/>
            <person name="Battley P.F."/>
            <person name="Fidler A.E."/>
            <person name="Prosdocimi F."/>
        </authorList>
    </citation>
    <scope>NUCLEOTIDE SEQUENCE [LARGE SCALE GENOMIC DNA]</scope>
</reference>
<sequence>MFVLETELLRDSNFSAHERYRNSSPREVWPQSRLSKKDKKKKKERKKEQFYANSIRLPPASPFQEP</sequence>
<organism evidence="2 3">
    <name type="scientific">Limosa lapponica baueri</name>
    <dbReference type="NCBI Taxonomy" id="1758121"/>
    <lineage>
        <taxon>Eukaryota</taxon>
        <taxon>Metazoa</taxon>
        <taxon>Chordata</taxon>
        <taxon>Craniata</taxon>
        <taxon>Vertebrata</taxon>
        <taxon>Euteleostomi</taxon>
        <taxon>Archelosauria</taxon>
        <taxon>Archosauria</taxon>
        <taxon>Dinosauria</taxon>
        <taxon>Saurischia</taxon>
        <taxon>Theropoda</taxon>
        <taxon>Coelurosauria</taxon>
        <taxon>Aves</taxon>
        <taxon>Neognathae</taxon>
        <taxon>Neoaves</taxon>
        <taxon>Charadriiformes</taxon>
        <taxon>Scolopacidae</taxon>
        <taxon>Limosa</taxon>
    </lineage>
</organism>
<evidence type="ECO:0000256" key="1">
    <source>
        <dbReference type="SAM" id="MobiDB-lite"/>
    </source>
</evidence>
<protein>
    <submittedName>
        <fullName evidence="2">Uncharacterized protein</fullName>
    </submittedName>
</protein>
<name>A0A2I0UBP6_LIMLA</name>
<evidence type="ECO:0000313" key="3">
    <source>
        <dbReference type="Proteomes" id="UP000233556"/>
    </source>
</evidence>
<gene>
    <name evidence="2" type="ORF">llap_6230</name>
</gene>
<evidence type="ECO:0000313" key="2">
    <source>
        <dbReference type="EMBL" id="PKU43454.1"/>
    </source>
</evidence>
<dbReference type="AlphaFoldDB" id="A0A2I0UBP6"/>
<proteinExistence type="predicted"/>
<dbReference type="Proteomes" id="UP000233556">
    <property type="component" value="Unassembled WGS sequence"/>
</dbReference>
<keyword evidence="3" id="KW-1185">Reference proteome</keyword>
<reference evidence="3" key="2">
    <citation type="submission" date="2017-12" db="EMBL/GenBank/DDBJ databases">
        <title>Genome sequence of the Bar-tailed Godwit (Limosa lapponica baueri).</title>
        <authorList>
            <person name="Lima N.C.B."/>
            <person name="Parody-Merino A.M."/>
            <person name="Battley P.F."/>
            <person name="Fidler A.E."/>
            <person name="Prosdocimi F."/>
        </authorList>
    </citation>
    <scope>NUCLEOTIDE SEQUENCE [LARGE SCALE GENOMIC DNA]</scope>
</reference>
<accession>A0A2I0UBP6</accession>
<feature type="region of interest" description="Disordered" evidence="1">
    <location>
        <begin position="19"/>
        <end position="66"/>
    </location>
</feature>
<dbReference type="EMBL" id="KZ505901">
    <property type="protein sequence ID" value="PKU43454.1"/>
    <property type="molecule type" value="Genomic_DNA"/>
</dbReference>